<accession>F4CZE5</accession>
<dbReference type="KEGG" id="pdx:Psed_3496"/>
<dbReference type="STRING" id="675635.Psed_3496"/>
<evidence type="ECO:0000313" key="1">
    <source>
        <dbReference type="EMBL" id="AEA25676.1"/>
    </source>
</evidence>
<dbReference type="HOGENOM" id="CLU_2059434_0_0_11"/>
<evidence type="ECO:0000313" key="2">
    <source>
        <dbReference type="Proteomes" id="UP000007809"/>
    </source>
</evidence>
<sequence length="119" mass="13814">MTAVLNKRAYEHARGLITAGSYVIDDRDAWSEHQPSARRENEFIERHGMAEYARWHLGIDEEQAEDRKSRYKFPYGDFEVLHRCGLLAAESRAGQRRYYDIELAVAHLHGMLEAIQHTG</sequence>
<keyword evidence="2" id="KW-1185">Reference proteome</keyword>
<dbReference type="RefSeq" id="WP_013675595.1">
    <property type="nucleotide sequence ID" value="NC_015312.1"/>
</dbReference>
<organism evidence="1 2">
    <name type="scientific">Pseudonocardia dioxanivorans (strain ATCC 55486 / DSM 44775 / JCM 13855 / CB1190)</name>
    <dbReference type="NCBI Taxonomy" id="675635"/>
    <lineage>
        <taxon>Bacteria</taxon>
        <taxon>Bacillati</taxon>
        <taxon>Actinomycetota</taxon>
        <taxon>Actinomycetes</taxon>
        <taxon>Pseudonocardiales</taxon>
        <taxon>Pseudonocardiaceae</taxon>
        <taxon>Pseudonocardia</taxon>
    </lineage>
</organism>
<dbReference type="OrthoDB" id="1550983at2"/>
<reference evidence="1 2" key="1">
    <citation type="journal article" date="2011" name="J. Bacteriol.">
        <title>Genome sequence of the 1,4-dioxane-degrading Pseudonocardia dioxanivorans strain CB1190.</title>
        <authorList>
            <person name="Sales C.M."/>
            <person name="Mahendra S."/>
            <person name="Grostern A."/>
            <person name="Parales R.E."/>
            <person name="Goodwin L.A."/>
            <person name="Woyke T."/>
            <person name="Nolan M."/>
            <person name="Lapidus A."/>
            <person name="Chertkov O."/>
            <person name="Ovchinnikova G."/>
            <person name="Sczyrba A."/>
            <person name="Alvarez-Cohen L."/>
        </authorList>
    </citation>
    <scope>NUCLEOTIDE SEQUENCE [LARGE SCALE GENOMIC DNA]</scope>
    <source>
        <strain evidence="2">ATCC 55486 / DSM 44775 / JCM 13855 / CB1190</strain>
    </source>
</reference>
<gene>
    <name evidence="1" type="ordered locus">Psed_3496</name>
</gene>
<dbReference type="eggNOG" id="ENOG503246W">
    <property type="taxonomic scope" value="Bacteria"/>
</dbReference>
<dbReference type="EMBL" id="CP002593">
    <property type="protein sequence ID" value="AEA25676.1"/>
    <property type="molecule type" value="Genomic_DNA"/>
</dbReference>
<proteinExistence type="predicted"/>
<dbReference type="AlphaFoldDB" id="F4CZE5"/>
<protein>
    <submittedName>
        <fullName evidence="1">Uncharacterized protein</fullName>
    </submittedName>
</protein>
<dbReference type="Proteomes" id="UP000007809">
    <property type="component" value="Chromosome"/>
</dbReference>
<name>F4CZE5_PSEUX</name>